<dbReference type="OrthoDB" id="4764248at2"/>
<dbReference type="RefSeq" id="WP_131721466.1">
    <property type="nucleotide sequence ID" value="NZ_CP080997.1"/>
</dbReference>
<dbReference type="KEGG" id="mher:K3U94_11675"/>
<evidence type="ECO:0000313" key="1">
    <source>
        <dbReference type="EMBL" id="QZA09813.1"/>
    </source>
</evidence>
<dbReference type="EMBL" id="CP080997">
    <property type="protein sequence ID" value="QZA09813.1"/>
    <property type="molecule type" value="Genomic_DNA"/>
</dbReference>
<proteinExistence type="predicted"/>
<organism evidence="1 2">
    <name type="scientific">Mycolicibacter heraklionensis</name>
    <dbReference type="NCBI Taxonomy" id="512402"/>
    <lineage>
        <taxon>Bacteria</taxon>
        <taxon>Bacillati</taxon>
        <taxon>Actinomycetota</taxon>
        <taxon>Actinomycetes</taxon>
        <taxon>Mycobacteriales</taxon>
        <taxon>Mycobacteriaceae</taxon>
        <taxon>Mycolicibacter</taxon>
    </lineage>
</organism>
<protein>
    <submittedName>
        <fullName evidence="1">Uncharacterized protein</fullName>
    </submittedName>
</protein>
<gene>
    <name evidence="1" type="ORF">K3U94_11675</name>
</gene>
<accession>A0A9X7ZJS7</accession>
<dbReference type="Proteomes" id="UP000825008">
    <property type="component" value="Chromosome"/>
</dbReference>
<sequence>MPTRPLLHSRRVIVLLGVTFGTGLGVALAASPVAGADAIDDAWPYLSMSSTPYPVATLPGELTILPTASNGNVATYTHHLDPVGVPVTDGWYTAHATISYMPSYDIPILGSVSHSEVTALLDDSTFPHVGTTEDVLALFPFTPVQLGLSGVEPMFVNSYLNDPIVGFADAFTVQGFFGNGVGLTNTFISDAAGFKDVLSFEGQPPFLTVFEFPTVEPASAASDFSQLMTDFTALF</sequence>
<dbReference type="AlphaFoldDB" id="A0A9X7ZJS7"/>
<name>A0A9X7ZJS7_9MYCO</name>
<reference evidence="1" key="1">
    <citation type="submission" date="2021-08" db="EMBL/GenBank/DDBJ databases">
        <title>Whole genome sequencing of non-tuberculosis mycobacteria type-strains.</title>
        <authorList>
            <person name="Igarashi Y."/>
            <person name="Osugi A."/>
            <person name="Mitarai S."/>
        </authorList>
    </citation>
    <scope>NUCLEOTIDE SEQUENCE</scope>
    <source>
        <strain evidence="1">JCM 30995</strain>
    </source>
</reference>
<evidence type="ECO:0000313" key="2">
    <source>
        <dbReference type="Proteomes" id="UP000825008"/>
    </source>
</evidence>